<dbReference type="AlphaFoldDB" id="A0A0A1WRG2"/>
<feature type="signal peptide" evidence="1">
    <location>
        <begin position="1"/>
        <end position="16"/>
    </location>
</feature>
<keyword evidence="1" id="KW-0732">Signal</keyword>
<reference evidence="2" key="1">
    <citation type="submission" date="2014-11" db="EMBL/GenBank/DDBJ databases">
        <authorList>
            <person name="Geib S."/>
        </authorList>
    </citation>
    <scope>NUCLEOTIDE SEQUENCE</scope>
</reference>
<reference evidence="2" key="2">
    <citation type="journal article" date="2015" name="Gigascience">
        <title>Reconstructing a comprehensive transcriptome assembly of a white-pupal translocated strain of the pest fruit fly Bactrocera cucurbitae.</title>
        <authorList>
            <person name="Sim S.B."/>
            <person name="Calla B."/>
            <person name="Hall B."/>
            <person name="DeRego T."/>
            <person name="Geib S.M."/>
        </authorList>
    </citation>
    <scope>NUCLEOTIDE SEQUENCE</scope>
</reference>
<name>A0A0A1WRG2_ZEUCU</name>
<evidence type="ECO:0000256" key="1">
    <source>
        <dbReference type="SAM" id="SignalP"/>
    </source>
</evidence>
<proteinExistence type="predicted"/>
<dbReference type="GeneID" id="105209989"/>
<sequence>MKLLVIFFAALLTVQGKDLGRHHVYEYSDEDYAAELSPRLVLSHRPGKVGGLQRYVILTQYGQRSAPDFVLESPTTESSIVPVAPTAGSFVHQQRELPLATAATKGVSVETSAVANNVVVDGEEKVVHVVLAAPAGFSALEVPAVPEVPYI</sequence>
<evidence type="ECO:0000313" key="2">
    <source>
        <dbReference type="EMBL" id="JAD01105.1"/>
    </source>
</evidence>
<gene>
    <name evidence="2" type="primary">LTV1</name>
    <name evidence="2" type="ORF">g.56844</name>
</gene>
<protein>
    <submittedName>
        <fullName evidence="2">Protein LTV1 homolog</fullName>
    </submittedName>
</protein>
<accession>A0A0A1WRG2</accession>
<organism evidence="2">
    <name type="scientific">Zeugodacus cucurbitae</name>
    <name type="common">Melon fruit fly</name>
    <name type="synonym">Bactrocera cucurbitae</name>
    <dbReference type="NCBI Taxonomy" id="28588"/>
    <lineage>
        <taxon>Eukaryota</taxon>
        <taxon>Metazoa</taxon>
        <taxon>Ecdysozoa</taxon>
        <taxon>Arthropoda</taxon>
        <taxon>Hexapoda</taxon>
        <taxon>Insecta</taxon>
        <taxon>Pterygota</taxon>
        <taxon>Neoptera</taxon>
        <taxon>Endopterygota</taxon>
        <taxon>Diptera</taxon>
        <taxon>Brachycera</taxon>
        <taxon>Muscomorpha</taxon>
        <taxon>Tephritoidea</taxon>
        <taxon>Tephritidae</taxon>
        <taxon>Zeugodacus</taxon>
        <taxon>Zeugodacus</taxon>
    </lineage>
</organism>
<feature type="chain" id="PRO_5001994051" evidence="1">
    <location>
        <begin position="17"/>
        <end position="151"/>
    </location>
</feature>
<dbReference type="EMBL" id="GBXI01013187">
    <property type="protein sequence ID" value="JAD01105.1"/>
    <property type="molecule type" value="Transcribed_RNA"/>
</dbReference>